<name>A0A2D2W338_9CAUD</name>
<sequence>MRVDGDVGQKLLAALEKVEHGGYIEFHSPMPGLTDEHVVFMLREKKESVGERKSWTFEAYWFDVYVGKAKAELFGMDLQFTVIE</sequence>
<keyword evidence="2" id="KW-1185">Reference proteome</keyword>
<dbReference type="EMBL" id="MG189906">
    <property type="protein sequence ID" value="ATS92386.1"/>
    <property type="molecule type" value="Genomic_DNA"/>
</dbReference>
<organism evidence="1 2">
    <name type="scientific">Stenotrophomonas phage vB_SmaS_DLP_5</name>
    <dbReference type="NCBI Taxonomy" id="2044561"/>
    <lineage>
        <taxon>Viruses</taxon>
        <taxon>Duplodnaviria</taxon>
        <taxon>Heunggongvirae</taxon>
        <taxon>Uroviricota</taxon>
        <taxon>Caudoviricetes</taxon>
        <taxon>Delepquintavirus</taxon>
        <taxon>Delepquintavirus DLP5</taxon>
    </lineage>
</organism>
<accession>A0A2D2W338</accession>
<gene>
    <name evidence="1" type="ORF">DLP05_145</name>
</gene>
<dbReference type="Proteomes" id="UP000241675">
    <property type="component" value="Segment"/>
</dbReference>
<protein>
    <submittedName>
        <fullName evidence="1">Uncharacterized protein</fullName>
    </submittedName>
</protein>
<reference evidence="1 2" key="2">
    <citation type="submission" date="2017-11" db="EMBL/GenBank/DDBJ databases">
        <title>Lysogenic conversion of Stenotrophomonas maltophilia by temperate phage DLP4.</title>
        <authorList>
            <person name="Dennis J."/>
            <person name="Stothard P."/>
        </authorList>
    </citation>
    <scope>NUCLEOTIDE SEQUENCE [LARGE SCALE GENOMIC DNA]</scope>
</reference>
<evidence type="ECO:0000313" key="2">
    <source>
        <dbReference type="Proteomes" id="UP000241675"/>
    </source>
</evidence>
<evidence type="ECO:0000313" key="1">
    <source>
        <dbReference type="EMBL" id="ATS92386.1"/>
    </source>
</evidence>
<reference evidence="2" key="1">
    <citation type="submission" date="2017-10" db="EMBL/GenBank/DDBJ databases">
        <authorList>
            <person name="Peters D.L."/>
        </authorList>
    </citation>
    <scope>NUCLEOTIDE SEQUENCE [LARGE SCALE GENOMIC DNA]</scope>
</reference>
<proteinExistence type="predicted"/>